<accession>A0A8T0FB57</accession>
<evidence type="ECO:0000313" key="1">
    <source>
        <dbReference type="EMBL" id="KAF8788416.1"/>
    </source>
</evidence>
<dbReference type="Proteomes" id="UP000807504">
    <property type="component" value="Unassembled WGS sequence"/>
</dbReference>
<protein>
    <submittedName>
        <fullName evidence="1">Uncharacterized protein</fullName>
    </submittedName>
</protein>
<keyword evidence="2" id="KW-1185">Reference proteome</keyword>
<sequence>MQYSSVLFRRYLNESECFRCLDPLKKILKRSNFSIFPELSDWKRTTLYELGKESINPHRFSHVFLMRPVYAPYQEFLSCMNYSAHTWIPYLDDPTGDAFPGTWILFKKIERKGVCRAPAEGKNDGSPPRRRENAKILWVKIKSTFTGRAEDHEIDAGSEMKNLQMKSNESAYDYVAKARGMAAKCHSLGLNVTCRELVYYTVRELKGKFSKVQEILKPNETSQWI</sequence>
<name>A0A8T0FB57_ARGBR</name>
<organism evidence="1 2">
    <name type="scientific">Argiope bruennichi</name>
    <name type="common">Wasp spider</name>
    <name type="synonym">Aranea bruennichi</name>
    <dbReference type="NCBI Taxonomy" id="94029"/>
    <lineage>
        <taxon>Eukaryota</taxon>
        <taxon>Metazoa</taxon>
        <taxon>Ecdysozoa</taxon>
        <taxon>Arthropoda</taxon>
        <taxon>Chelicerata</taxon>
        <taxon>Arachnida</taxon>
        <taxon>Araneae</taxon>
        <taxon>Araneomorphae</taxon>
        <taxon>Entelegynae</taxon>
        <taxon>Araneoidea</taxon>
        <taxon>Araneidae</taxon>
        <taxon>Argiope</taxon>
    </lineage>
</organism>
<reference evidence="1" key="2">
    <citation type="submission" date="2020-06" db="EMBL/GenBank/DDBJ databases">
        <authorList>
            <person name="Sheffer M."/>
        </authorList>
    </citation>
    <scope>NUCLEOTIDE SEQUENCE</scope>
</reference>
<comment type="caution">
    <text evidence="1">The sequence shown here is derived from an EMBL/GenBank/DDBJ whole genome shotgun (WGS) entry which is preliminary data.</text>
</comment>
<dbReference type="EMBL" id="JABXBU010000015">
    <property type="protein sequence ID" value="KAF8788416.1"/>
    <property type="molecule type" value="Genomic_DNA"/>
</dbReference>
<proteinExistence type="predicted"/>
<evidence type="ECO:0000313" key="2">
    <source>
        <dbReference type="Proteomes" id="UP000807504"/>
    </source>
</evidence>
<dbReference type="AlphaFoldDB" id="A0A8T0FB57"/>
<reference evidence="1" key="1">
    <citation type="journal article" date="2020" name="bioRxiv">
        <title>Chromosome-level reference genome of the European wasp spider Argiope bruennichi: a resource for studies on range expansion and evolutionary adaptation.</title>
        <authorList>
            <person name="Sheffer M.M."/>
            <person name="Hoppe A."/>
            <person name="Krehenwinkel H."/>
            <person name="Uhl G."/>
            <person name="Kuss A.W."/>
            <person name="Jensen L."/>
            <person name="Jensen C."/>
            <person name="Gillespie R.G."/>
            <person name="Hoff K.J."/>
            <person name="Prost S."/>
        </authorList>
    </citation>
    <scope>NUCLEOTIDE SEQUENCE</scope>
</reference>
<gene>
    <name evidence="1" type="ORF">HNY73_009917</name>
</gene>